<dbReference type="InterPro" id="IPR013954">
    <property type="entry name" value="PNK3P"/>
</dbReference>
<evidence type="ECO:0000313" key="11">
    <source>
        <dbReference type="Proteomes" id="UP000632377"/>
    </source>
</evidence>
<dbReference type="Gene3D" id="3.40.50.1000">
    <property type="entry name" value="HAD superfamily/HAD-like"/>
    <property type="match status" value="1"/>
</dbReference>
<dbReference type="SUPFAM" id="SSF56784">
    <property type="entry name" value="HAD-like"/>
    <property type="match status" value="1"/>
</dbReference>
<keyword evidence="4 9" id="KW-0963">Cytoplasm</keyword>
<keyword evidence="6 9" id="KW-0378">Hydrolase</keyword>
<evidence type="ECO:0000313" key="10">
    <source>
        <dbReference type="EMBL" id="MBL4934677.1"/>
    </source>
</evidence>
<dbReference type="InterPro" id="IPR006543">
    <property type="entry name" value="Histidinol-phos"/>
</dbReference>
<keyword evidence="7 9" id="KW-0119">Carbohydrate metabolism</keyword>
<gene>
    <name evidence="10" type="ORF">JK636_02775</name>
</gene>
<comment type="caution">
    <text evidence="10">The sequence shown here is derived from an EMBL/GenBank/DDBJ whole genome shotgun (WGS) entry which is preliminary data.</text>
</comment>
<keyword evidence="5" id="KW-0479">Metal-binding</keyword>
<organism evidence="10 11">
    <name type="scientific">Clostridium rhizosphaerae</name>
    <dbReference type="NCBI Taxonomy" id="2803861"/>
    <lineage>
        <taxon>Bacteria</taxon>
        <taxon>Bacillati</taxon>
        <taxon>Bacillota</taxon>
        <taxon>Clostridia</taxon>
        <taxon>Eubacteriales</taxon>
        <taxon>Clostridiaceae</taxon>
        <taxon>Clostridium</taxon>
    </lineage>
</organism>
<sequence>MVKVIFLDRDGVINKCAKEHEYITQWENFEFLENVPKAIKLLTDAKYKIVVISNQRGIARGVMTKNEVDELHKRVNEYLNSKDTNIDLFLYCPHEIGECNCRKPGIGLFLAAEKLFNVDKSHSYMIGDSDSDIAAGHNFGVKTIFIGDYNNLADICCKSLYEAVQIILGIGRCV</sequence>
<dbReference type="NCBIfam" id="TIGR01656">
    <property type="entry name" value="Histidinol-ppas"/>
    <property type="match status" value="1"/>
</dbReference>
<accession>A0ABS1T6C3</accession>
<comment type="subunit">
    <text evidence="3">Monomer.</text>
</comment>
<name>A0ABS1T6C3_9CLOT</name>
<proteinExistence type="inferred from homology"/>
<comment type="cofactor">
    <cofactor evidence="1">
        <name>Mg(2+)</name>
        <dbReference type="ChEBI" id="CHEBI:18420"/>
    </cofactor>
</comment>
<dbReference type="InterPro" id="IPR036412">
    <property type="entry name" value="HAD-like_sf"/>
</dbReference>
<evidence type="ECO:0000256" key="2">
    <source>
        <dbReference type="ARBA" id="ARBA00004496"/>
    </source>
</evidence>
<dbReference type="Pfam" id="PF08645">
    <property type="entry name" value="PNK3P"/>
    <property type="match status" value="1"/>
</dbReference>
<dbReference type="EC" id="3.1.3.-" evidence="9"/>
<evidence type="ECO:0000256" key="3">
    <source>
        <dbReference type="ARBA" id="ARBA00011245"/>
    </source>
</evidence>
<protein>
    <recommendedName>
        <fullName evidence="8 9">D,D-heptose 1,7-bisphosphate phosphatase</fullName>
        <ecNumber evidence="9">3.1.3.-</ecNumber>
    </recommendedName>
</protein>
<evidence type="ECO:0000256" key="4">
    <source>
        <dbReference type="ARBA" id="ARBA00022490"/>
    </source>
</evidence>
<reference evidence="10 11" key="1">
    <citation type="submission" date="2021-01" db="EMBL/GenBank/DDBJ databases">
        <title>Genome public.</title>
        <authorList>
            <person name="Liu C."/>
            <person name="Sun Q."/>
        </authorList>
    </citation>
    <scope>NUCLEOTIDE SEQUENCE [LARGE SCALE GENOMIC DNA]</scope>
    <source>
        <strain evidence="10 11">YIM B02515</strain>
    </source>
</reference>
<dbReference type="PANTHER" id="PTHR42891">
    <property type="entry name" value="D-GLYCERO-BETA-D-MANNO-HEPTOSE-1,7-BISPHOSPHATE 7-PHOSPHATASE"/>
    <property type="match status" value="1"/>
</dbReference>
<dbReference type="CDD" id="cd07503">
    <property type="entry name" value="HAD_HisB-N"/>
    <property type="match status" value="1"/>
</dbReference>
<keyword evidence="11" id="KW-1185">Reference proteome</keyword>
<evidence type="ECO:0000256" key="7">
    <source>
        <dbReference type="ARBA" id="ARBA00023277"/>
    </source>
</evidence>
<evidence type="ECO:0000256" key="6">
    <source>
        <dbReference type="ARBA" id="ARBA00022801"/>
    </source>
</evidence>
<dbReference type="PIRSF" id="PIRSF004682">
    <property type="entry name" value="GmhB"/>
    <property type="match status" value="1"/>
</dbReference>
<evidence type="ECO:0000256" key="9">
    <source>
        <dbReference type="PIRNR" id="PIRNR004682"/>
    </source>
</evidence>
<evidence type="ECO:0000256" key="5">
    <source>
        <dbReference type="ARBA" id="ARBA00022723"/>
    </source>
</evidence>
<dbReference type="Proteomes" id="UP000632377">
    <property type="component" value="Unassembled WGS sequence"/>
</dbReference>
<dbReference type="GO" id="GO:0016787">
    <property type="term" value="F:hydrolase activity"/>
    <property type="evidence" value="ECO:0007669"/>
    <property type="project" value="UniProtKB-KW"/>
</dbReference>
<dbReference type="PANTHER" id="PTHR42891:SF1">
    <property type="entry name" value="D-GLYCERO-BETA-D-MANNO-HEPTOSE-1,7-BISPHOSPHATE 7-PHOSPHATASE"/>
    <property type="match status" value="1"/>
</dbReference>
<evidence type="ECO:0000256" key="8">
    <source>
        <dbReference type="ARBA" id="ARBA00031828"/>
    </source>
</evidence>
<dbReference type="InterPro" id="IPR006549">
    <property type="entry name" value="HAD-SF_hydro_IIIA"/>
</dbReference>
<dbReference type="InterPro" id="IPR023214">
    <property type="entry name" value="HAD_sf"/>
</dbReference>
<dbReference type="InterPro" id="IPR004446">
    <property type="entry name" value="Heptose_bisP_phosphatase"/>
</dbReference>
<dbReference type="EMBL" id="JAESWC010000001">
    <property type="protein sequence ID" value="MBL4934677.1"/>
    <property type="molecule type" value="Genomic_DNA"/>
</dbReference>
<evidence type="ECO:0000256" key="1">
    <source>
        <dbReference type="ARBA" id="ARBA00001946"/>
    </source>
</evidence>
<dbReference type="NCBIfam" id="TIGR01662">
    <property type="entry name" value="HAD-SF-IIIA"/>
    <property type="match status" value="1"/>
</dbReference>
<comment type="subcellular location">
    <subcellularLocation>
        <location evidence="2 9">Cytoplasm</location>
    </subcellularLocation>
</comment>
<comment type="similarity">
    <text evidence="9">Belongs to the gmhB family.</text>
</comment>
<dbReference type="RefSeq" id="WP_202747301.1">
    <property type="nucleotide sequence ID" value="NZ_JAESWC010000001.1"/>
</dbReference>